<dbReference type="PANTHER" id="PTHR32338:SF10">
    <property type="entry name" value="N-ACETYL-GAMMA-GLUTAMYL-PHOSPHATE REDUCTASE, CHLOROPLASTIC-RELATED"/>
    <property type="match status" value="1"/>
</dbReference>
<dbReference type="NCBIfam" id="TIGR01850">
    <property type="entry name" value="argC"/>
    <property type="match status" value="1"/>
</dbReference>
<evidence type="ECO:0000256" key="4">
    <source>
        <dbReference type="ARBA" id="ARBA00022605"/>
    </source>
</evidence>
<dbReference type="STRING" id="554055.A0A2P6VA98"/>
<keyword evidence="15" id="KW-1185">Reference proteome</keyword>
<dbReference type="InterPro" id="IPR000706">
    <property type="entry name" value="AGPR_type-1"/>
</dbReference>
<comment type="catalytic activity">
    <reaction evidence="7">
        <text>N-acetyl-L-glutamate 5-semialdehyde + phosphate + NADP(+) = N-acetyl-L-glutamyl 5-phosphate + NADPH + H(+)</text>
        <dbReference type="Rhea" id="RHEA:21588"/>
        <dbReference type="ChEBI" id="CHEBI:15378"/>
        <dbReference type="ChEBI" id="CHEBI:29123"/>
        <dbReference type="ChEBI" id="CHEBI:43474"/>
        <dbReference type="ChEBI" id="CHEBI:57783"/>
        <dbReference type="ChEBI" id="CHEBI:57936"/>
        <dbReference type="ChEBI" id="CHEBI:58349"/>
        <dbReference type="EC" id="1.2.1.38"/>
    </reaction>
</comment>
<feature type="compositionally biased region" description="Pro residues" evidence="12">
    <location>
        <begin position="671"/>
        <end position="695"/>
    </location>
</feature>
<dbReference type="Proteomes" id="UP000239649">
    <property type="component" value="Unassembled WGS sequence"/>
</dbReference>
<comment type="similarity">
    <text evidence="8">Belongs to the NAGSA dehydrogenase family. Type 1 subfamily.</text>
</comment>
<dbReference type="InterPro" id="IPR043136">
    <property type="entry name" value="B30.2/SPRY_sf"/>
</dbReference>
<evidence type="ECO:0000256" key="11">
    <source>
        <dbReference type="PROSITE-ProRule" id="PRU10010"/>
    </source>
</evidence>
<evidence type="ECO:0000313" key="15">
    <source>
        <dbReference type="Proteomes" id="UP000239649"/>
    </source>
</evidence>
<dbReference type="CDD" id="cd23934">
    <property type="entry name" value="AGPR_1_C"/>
    <property type="match status" value="1"/>
</dbReference>
<dbReference type="Gene3D" id="2.60.120.920">
    <property type="match status" value="1"/>
</dbReference>
<reference evidence="14 15" key="1">
    <citation type="journal article" date="2018" name="Plant J.">
        <title>Genome sequences of Chlorella sorokiniana UTEX 1602 and Micractinium conductrix SAG 241.80: implications to maltose excretion by a green alga.</title>
        <authorList>
            <person name="Arriola M.B."/>
            <person name="Velmurugan N."/>
            <person name="Zhang Y."/>
            <person name="Plunkett M.H."/>
            <person name="Hondzo H."/>
            <person name="Barney B.M."/>
        </authorList>
    </citation>
    <scope>NUCLEOTIDE SEQUENCE [LARGE SCALE GENOMIC DNA]</scope>
    <source>
        <strain evidence="14 15">SAG 241.80</strain>
    </source>
</reference>
<dbReference type="InterPro" id="IPR003877">
    <property type="entry name" value="SPRY_dom"/>
</dbReference>
<proteinExistence type="inferred from homology"/>
<dbReference type="OrthoDB" id="438291at2759"/>
<dbReference type="EMBL" id="LHPF02000017">
    <property type="protein sequence ID" value="PSC71005.1"/>
    <property type="molecule type" value="Genomic_DNA"/>
</dbReference>
<dbReference type="GO" id="GO:0006526">
    <property type="term" value="P:L-arginine biosynthetic process"/>
    <property type="evidence" value="ECO:0007669"/>
    <property type="project" value="UniProtKB-UniPathway"/>
</dbReference>
<keyword evidence="5" id="KW-0521">NADP</keyword>
<feature type="active site" evidence="11">
    <location>
        <position position="194"/>
    </location>
</feature>
<evidence type="ECO:0000256" key="2">
    <source>
        <dbReference type="ARBA" id="ARBA00013072"/>
    </source>
</evidence>
<dbReference type="SMART" id="SM00449">
    <property type="entry name" value="SPRY"/>
    <property type="match status" value="1"/>
</dbReference>
<organism evidence="14 15">
    <name type="scientific">Micractinium conductrix</name>
    <dbReference type="NCBI Taxonomy" id="554055"/>
    <lineage>
        <taxon>Eukaryota</taxon>
        <taxon>Viridiplantae</taxon>
        <taxon>Chlorophyta</taxon>
        <taxon>core chlorophytes</taxon>
        <taxon>Trebouxiophyceae</taxon>
        <taxon>Chlorellales</taxon>
        <taxon>Chlorellaceae</taxon>
        <taxon>Chlorella clade</taxon>
        <taxon>Micractinium</taxon>
    </lineage>
</organism>
<evidence type="ECO:0000256" key="6">
    <source>
        <dbReference type="ARBA" id="ARBA00023002"/>
    </source>
</evidence>
<dbReference type="Gene3D" id="3.30.360.10">
    <property type="entry name" value="Dihydrodipicolinate Reductase, domain 2"/>
    <property type="match status" value="1"/>
</dbReference>
<dbReference type="InterPro" id="IPR036291">
    <property type="entry name" value="NAD(P)-bd_dom_sf"/>
</dbReference>
<evidence type="ECO:0000256" key="12">
    <source>
        <dbReference type="SAM" id="MobiDB-lite"/>
    </source>
</evidence>
<evidence type="ECO:0000313" key="14">
    <source>
        <dbReference type="EMBL" id="PSC71005.1"/>
    </source>
</evidence>
<evidence type="ECO:0000256" key="5">
    <source>
        <dbReference type="ARBA" id="ARBA00022857"/>
    </source>
</evidence>
<evidence type="ECO:0000256" key="1">
    <source>
        <dbReference type="ARBA" id="ARBA00004862"/>
    </source>
</evidence>
<evidence type="ECO:0000259" key="13">
    <source>
        <dbReference type="PROSITE" id="PS50188"/>
    </source>
</evidence>
<dbReference type="UniPathway" id="UPA00068">
    <property type="reaction ID" value="UER00108"/>
</dbReference>
<accession>A0A2P6VA98</accession>
<keyword evidence="6" id="KW-0560">Oxidoreductase</keyword>
<dbReference type="InterPro" id="IPR023013">
    <property type="entry name" value="AGPR_AS"/>
</dbReference>
<feature type="region of interest" description="Disordered" evidence="12">
    <location>
        <begin position="388"/>
        <end position="448"/>
    </location>
</feature>
<dbReference type="Gene3D" id="3.40.50.720">
    <property type="entry name" value="NAD(P)-binding Rossmann-like Domain"/>
    <property type="match status" value="1"/>
</dbReference>
<evidence type="ECO:0000256" key="9">
    <source>
        <dbReference type="ARBA" id="ARBA00067665"/>
    </source>
</evidence>
<dbReference type="AlphaFoldDB" id="A0A2P6VA98"/>
<evidence type="ECO:0000256" key="10">
    <source>
        <dbReference type="ARBA" id="ARBA00076903"/>
    </source>
</evidence>
<dbReference type="InterPro" id="IPR000534">
    <property type="entry name" value="Semialdehyde_DH_NAD-bd"/>
</dbReference>
<dbReference type="SMART" id="SM00859">
    <property type="entry name" value="Semialdhyde_dh"/>
    <property type="match status" value="1"/>
</dbReference>
<feature type="compositionally biased region" description="Low complexity" evidence="12">
    <location>
        <begin position="696"/>
        <end position="711"/>
    </location>
</feature>
<protein>
    <recommendedName>
        <fullName evidence="9">Probable N-acetyl-gamma-glutamyl-phosphate reductase, chloroplastic</fullName>
        <ecNumber evidence="2">1.2.1.38</ecNumber>
    </recommendedName>
    <alternativeName>
        <fullName evidence="10">N-acetyl-glutamate semialdehyde dehydrogenase</fullName>
    </alternativeName>
</protein>
<dbReference type="CDD" id="cd17895">
    <property type="entry name" value="AGPR_1_N"/>
    <property type="match status" value="1"/>
</dbReference>
<comment type="caution">
    <text evidence="14">The sequence shown here is derived from an EMBL/GenBank/DDBJ whole genome shotgun (WGS) entry which is preliminary data.</text>
</comment>
<dbReference type="FunFam" id="3.30.360.10:FF:000014">
    <property type="entry name" value="N-acetyl-gamma-glutamyl-phosphate reductase"/>
    <property type="match status" value="1"/>
</dbReference>
<dbReference type="SUPFAM" id="SSF49899">
    <property type="entry name" value="Concanavalin A-like lectins/glucanases"/>
    <property type="match status" value="1"/>
</dbReference>
<dbReference type="SUPFAM" id="SSF51735">
    <property type="entry name" value="NAD(P)-binding Rossmann-fold domains"/>
    <property type="match status" value="1"/>
</dbReference>
<dbReference type="GO" id="GO:0003942">
    <property type="term" value="F:N-acetyl-gamma-glutamyl-phosphate reductase activity"/>
    <property type="evidence" value="ECO:0007669"/>
    <property type="project" value="UniProtKB-EC"/>
</dbReference>
<keyword evidence="4" id="KW-0028">Amino-acid biosynthesis</keyword>
<dbReference type="EC" id="1.2.1.38" evidence="2"/>
<dbReference type="PANTHER" id="PTHR32338">
    <property type="entry name" value="N-ACETYL-GAMMA-GLUTAMYL-PHOSPHATE REDUCTASE, CHLOROPLASTIC-RELATED-RELATED"/>
    <property type="match status" value="1"/>
</dbReference>
<dbReference type="InterPro" id="IPR050085">
    <property type="entry name" value="AGPR"/>
</dbReference>
<dbReference type="SUPFAM" id="SSF55347">
    <property type="entry name" value="Glyceraldehyde-3-phosphate dehydrogenase-like, C-terminal domain"/>
    <property type="match status" value="1"/>
</dbReference>
<dbReference type="Pfam" id="PF01118">
    <property type="entry name" value="Semialdhyde_dh"/>
    <property type="match status" value="1"/>
</dbReference>
<dbReference type="PROSITE" id="PS01224">
    <property type="entry name" value="ARGC"/>
    <property type="match status" value="1"/>
</dbReference>
<dbReference type="CDD" id="cd12872">
    <property type="entry name" value="SPRY_Ash2"/>
    <property type="match status" value="1"/>
</dbReference>
<gene>
    <name evidence="14" type="ORF">C2E20_5685</name>
</gene>
<dbReference type="InterPro" id="IPR013320">
    <property type="entry name" value="ConA-like_dom_sf"/>
</dbReference>
<feature type="region of interest" description="Disordered" evidence="12">
    <location>
        <begin position="670"/>
        <end position="766"/>
    </location>
</feature>
<evidence type="ECO:0000256" key="7">
    <source>
        <dbReference type="ARBA" id="ARBA00050557"/>
    </source>
</evidence>
<name>A0A2P6VA98_9CHLO</name>
<dbReference type="HAMAP" id="MF_00150">
    <property type="entry name" value="ArgC_type1"/>
    <property type="match status" value="1"/>
</dbReference>
<keyword evidence="3" id="KW-0055">Arginine biosynthesis</keyword>
<dbReference type="InterPro" id="IPR001870">
    <property type="entry name" value="B30.2/SPRY"/>
</dbReference>
<evidence type="ECO:0000256" key="8">
    <source>
        <dbReference type="ARBA" id="ARBA00060921"/>
    </source>
</evidence>
<dbReference type="InterPro" id="IPR058924">
    <property type="entry name" value="AGPR_dimerisation_dom"/>
</dbReference>
<dbReference type="Pfam" id="PF22698">
    <property type="entry name" value="Semialdhyde_dhC_1"/>
    <property type="match status" value="1"/>
</dbReference>
<evidence type="ECO:0000256" key="3">
    <source>
        <dbReference type="ARBA" id="ARBA00022571"/>
    </source>
</evidence>
<dbReference type="PROSITE" id="PS50188">
    <property type="entry name" value="B302_SPRY"/>
    <property type="match status" value="1"/>
</dbReference>
<sequence>MLRAVVQSPGARAVAPVRPSQRSAVRVQAVAAAPTAGAAGTKAGETVRVAVLGASGYTGEEVVRLLALHPSFKVTALTGDRQAGKEFSEVFPHLVTATDVPSLTKIEDVSFGDVDAVFCCLPHATTQEVVAALPSHVKVVDLSADFRLRDVNTYAEWYGGEHKAPELQKQVVYGLTELHREAVKQARVVANPGCYPTSVQLPLVPLIEAGMILTEDIIIDAKSGVSGAGRSAKQNLIYSEVTEGINAYGVTRHRHMPEIEQGLADAAGKPVTVSFTPHLMPMTRGMESSCYVKMAPGVTAADLRQKLVERYQGEPFVHVLAPGVVPQTHHVRGSNYNLINVFEDRIPGRAIVISVIDNLVKGASGQAIQNMNLLFGLPEETALLQQALDGTPAPGSSSGAPQEEEEQQDRQQRQQQRGGRGGRGGGRGGRGRGRRGAAAAPPPPEEFVRLTEIKGTERLRTGWHPVQLSGEDKAPDVELDAAQLRASSRAGYRMVRATHGTCSGTWYYEVKVEALGPTGAARLGWATRKAEINAPVGANEHGYAYRSMEGSKVHKAWREGYGAAYGEGDVVGCLLHLGEGGRPFEPTLADVVEYQKVNFYAEPADAPPPDPKPLPGSFVAFTLNGQLQGKAYADLPEGTWYPAISLYTNTTQQAAPAAVSVNFGGDRSPFAFPPPKLEGCPPPRPVFEVPGPPPEQQQQLQQQQPAGELPAGPRPGGTSSAAAAFAEQQTQQQQTQRQQGQGQPQQEQQRPAAAAAAAGAAHEVME</sequence>
<feature type="compositionally biased region" description="Gly residues" evidence="12">
    <location>
        <begin position="418"/>
        <end position="428"/>
    </location>
</feature>
<feature type="compositionally biased region" description="Low complexity" evidence="12">
    <location>
        <begin position="721"/>
        <end position="766"/>
    </location>
</feature>
<dbReference type="Pfam" id="PF00622">
    <property type="entry name" value="SPRY"/>
    <property type="match status" value="1"/>
</dbReference>
<dbReference type="GO" id="GO:0070401">
    <property type="term" value="F:NADP+ binding"/>
    <property type="evidence" value="ECO:0007669"/>
    <property type="project" value="InterPro"/>
</dbReference>
<comment type="pathway">
    <text evidence="1">Amino-acid biosynthesis; L-arginine biosynthesis; N(2)-acetyl-L-ornithine from L-glutamate: step 3/4.</text>
</comment>
<dbReference type="GO" id="GO:0051287">
    <property type="term" value="F:NAD binding"/>
    <property type="evidence" value="ECO:0007669"/>
    <property type="project" value="InterPro"/>
</dbReference>
<feature type="domain" description="B30.2/SPRY" evidence="13">
    <location>
        <begin position="446"/>
        <end position="668"/>
    </location>
</feature>